<evidence type="ECO:0000256" key="9">
    <source>
        <dbReference type="SAM" id="MobiDB-lite"/>
    </source>
</evidence>
<evidence type="ECO:0000256" key="6">
    <source>
        <dbReference type="ARBA" id="ARBA00023187"/>
    </source>
</evidence>
<keyword evidence="6" id="KW-0508">mRNA splicing</keyword>
<dbReference type="PANTHER" id="PTHR46247:SF1">
    <property type="entry name" value="CRS2-ASSOCIATED FACTOR 1, CHLOROPLASTIC"/>
    <property type="match status" value="1"/>
</dbReference>
<keyword evidence="2" id="KW-0507">mRNA processing</keyword>
<proteinExistence type="predicted"/>
<evidence type="ECO:0000256" key="2">
    <source>
        <dbReference type="ARBA" id="ARBA00022664"/>
    </source>
</evidence>
<accession>A0ABC8WTN4</accession>
<gene>
    <name evidence="11" type="ORF">URODEC1_LOCUS17037</name>
</gene>
<evidence type="ECO:0000256" key="4">
    <source>
        <dbReference type="ARBA" id="ARBA00022884"/>
    </source>
</evidence>
<dbReference type="GO" id="GO:0003723">
    <property type="term" value="F:RNA binding"/>
    <property type="evidence" value="ECO:0007669"/>
    <property type="project" value="UniProtKB-UniRule"/>
</dbReference>
<feature type="compositionally biased region" description="Polar residues" evidence="9">
    <location>
        <begin position="519"/>
        <end position="535"/>
    </location>
</feature>
<dbReference type="SUPFAM" id="SSF75471">
    <property type="entry name" value="YhbY-like"/>
    <property type="match status" value="2"/>
</dbReference>
<dbReference type="GO" id="GO:0008380">
    <property type="term" value="P:RNA splicing"/>
    <property type="evidence" value="ECO:0007669"/>
    <property type="project" value="UniProtKB-KW"/>
</dbReference>
<keyword evidence="5" id="KW-0809">Transit peptide</keyword>
<evidence type="ECO:0000256" key="8">
    <source>
        <dbReference type="PROSITE-ProRule" id="PRU00626"/>
    </source>
</evidence>
<dbReference type="Gene3D" id="3.30.110.60">
    <property type="entry name" value="YhbY-like"/>
    <property type="match status" value="2"/>
</dbReference>
<reference evidence="12" key="1">
    <citation type="submission" date="2024-06" db="EMBL/GenBank/DDBJ databases">
        <authorList>
            <person name="Ryan C."/>
        </authorList>
    </citation>
    <scope>NUCLEOTIDE SEQUENCE [LARGE SCALE GENOMIC DNA]</scope>
</reference>
<dbReference type="InterPro" id="IPR044599">
    <property type="entry name" value="CAF1P_plant"/>
</dbReference>
<feature type="region of interest" description="Disordered" evidence="9">
    <location>
        <begin position="581"/>
        <end position="601"/>
    </location>
</feature>
<evidence type="ECO:0000259" key="10">
    <source>
        <dbReference type="PROSITE" id="PS51295"/>
    </source>
</evidence>
<evidence type="ECO:0000313" key="11">
    <source>
        <dbReference type="EMBL" id="CAL4914642.1"/>
    </source>
</evidence>
<dbReference type="InterPro" id="IPR035920">
    <property type="entry name" value="YhbY-like_sf"/>
</dbReference>
<dbReference type="AlphaFoldDB" id="A0ABC8WTN4"/>
<dbReference type="EMBL" id="OZ075123">
    <property type="protein sequence ID" value="CAL4914642.1"/>
    <property type="molecule type" value="Genomic_DNA"/>
</dbReference>
<evidence type="ECO:0000313" key="12">
    <source>
        <dbReference type="Proteomes" id="UP001497457"/>
    </source>
</evidence>
<keyword evidence="12" id="KW-1185">Reference proteome</keyword>
<evidence type="ECO:0000256" key="3">
    <source>
        <dbReference type="ARBA" id="ARBA00022737"/>
    </source>
</evidence>
<evidence type="ECO:0000256" key="5">
    <source>
        <dbReference type="ARBA" id="ARBA00022946"/>
    </source>
</evidence>
<comment type="subcellular location">
    <subcellularLocation>
        <location evidence="1">Plastid</location>
        <location evidence="1">Chloroplast stroma</location>
    </subcellularLocation>
</comment>
<feature type="domain" description="CRM" evidence="10">
    <location>
        <begin position="225"/>
        <end position="330"/>
    </location>
</feature>
<reference evidence="11 12" key="2">
    <citation type="submission" date="2024-10" db="EMBL/GenBank/DDBJ databases">
        <authorList>
            <person name="Ryan C."/>
        </authorList>
    </citation>
    <scope>NUCLEOTIDE SEQUENCE [LARGE SCALE GENOMIC DNA]</scope>
</reference>
<dbReference type="Proteomes" id="UP001497457">
    <property type="component" value="Chromosome 13rd"/>
</dbReference>
<dbReference type="GO" id="GO:1990904">
    <property type="term" value="C:ribonucleoprotein complex"/>
    <property type="evidence" value="ECO:0007669"/>
    <property type="project" value="UniProtKB-KW"/>
</dbReference>
<evidence type="ECO:0000256" key="1">
    <source>
        <dbReference type="ARBA" id="ARBA00004470"/>
    </source>
</evidence>
<feature type="region of interest" description="Disordered" evidence="9">
    <location>
        <begin position="18"/>
        <end position="68"/>
    </location>
</feature>
<feature type="compositionally biased region" description="Basic and acidic residues" evidence="9">
    <location>
        <begin position="35"/>
        <end position="47"/>
    </location>
</feature>
<dbReference type="PANTHER" id="PTHR46247">
    <property type="entry name" value="CRS2-ASSOCIATED FACTOR 1, CHLOROPLASTIC"/>
    <property type="match status" value="1"/>
</dbReference>
<feature type="domain" description="CRM" evidence="10">
    <location>
        <begin position="352"/>
        <end position="448"/>
    </location>
</feature>
<dbReference type="PROSITE" id="PS51295">
    <property type="entry name" value="CRM"/>
    <property type="match status" value="2"/>
</dbReference>
<protein>
    <recommendedName>
        <fullName evidence="10">CRM domain-containing protein</fullName>
    </recommendedName>
</protein>
<dbReference type="GO" id="GO:0009570">
    <property type="term" value="C:chloroplast stroma"/>
    <property type="evidence" value="ECO:0007669"/>
    <property type="project" value="UniProtKB-SubCell"/>
</dbReference>
<keyword evidence="7" id="KW-0687">Ribonucleoprotein</keyword>
<keyword evidence="3" id="KW-0677">Repeat</keyword>
<dbReference type="FunFam" id="3.30.110.60:FF:000002">
    <property type="entry name" value="CRS2-associated factor 1, chloroplastic"/>
    <property type="match status" value="2"/>
</dbReference>
<evidence type="ECO:0000256" key="7">
    <source>
        <dbReference type="ARBA" id="ARBA00023274"/>
    </source>
</evidence>
<organism evidence="11 12">
    <name type="scientific">Urochloa decumbens</name>
    <dbReference type="NCBI Taxonomy" id="240449"/>
    <lineage>
        <taxon>Eukaryota</taxon>
        <taxon>Viridiplantae</taxon>
        <taxon>Streptophyta</taxon>
        <taxon>Embryophyta</taxon>
        <taxon>Tracheophyta</taxon>
        <taxon>Spermatophyta</taxon>
        <taxon>Magnoliopsida</taxon>
        <taxon>Liliopsida</taxon>
        <taxon>Poales</taxon>
        <taxon>Poaceae</taxon>
        <taxon>PACMAD clade</taxon>
        <taxon>Panicoideae</taxon>
        <taxon>Panicodae</taxon>
        <taxon>Paniceae</taxon>
        <taxon>Melinidinae</taxon>
        <taxon>Urochloa</taxon>
    </lineage>
</organism>
<dbReference type="SMART" id="SM01103">
    <property type="entry name" value="CRS1_YhbY"/>
    <property type="match status" value="2"/>
</dbReference>
<feature type="region of interest" description="Disordered" evidence="9">
    <location>
        <begin position="494"/>
        <end position="535"/>
    </location>
</feature>
<name>A0ABC8WTN4_9POAL</name>
<keyword evidence="4 8" id="KW-0694">RNA-binding</keyword>
<sequence length="744" mass="82047">MQATMATAAPMACRSCLAPAQQSHPRRPASIRVDLSNHRDKQPSADPKRRRHHAPPSHPAFSAAARGRAKKIPIPDTDEPAAGIRVTDRGLSYSLDGAPFEFQYSYTEAPRARPVALREAPYLPFGPEATPRPWTGRKPLPKSRKEVPEFDSFVLPPHGKKGVKPVQSPGPFLAGMEPRYQAVSREEVLGEPLNKEEVAELVKGSVKTNRQLNMGWWIRLCCSLAGLGCADVDYLKHSFVSSGVLPAVISGLLLASAGRDGLTHNMLENIHSHWKRKRVCKIKCKGVCTVDMDNVCQQLEEKVGGKVIHRQGGVIFLFRGRNYNYRTRPSFPLMLWKPVAPVYPRLVKQVPDGLTPDEATEMRTRGRQLPPICKLGKNGVYVNLVKQVREAFEACDLVRVDCSGLHKSDCRKIGAKLKDLVPCILLSFEFEHILMWRGSDWKSSLPPLEENNFEMTKAQEHFSGQEFNENVRHSESVLTKVEMAGIETSHKNCNLGEGEQTLKGTMKPNHGNDMVPSSAGISGTEPSADTPSECSPLNPVFVDLSLKSTLHCQSIPSDKSENRGLVEKSLDHSARSEDCADDLEPHFGITSVGDDLDTKRKGNEGIEGTDVLNSSSKVPSYMVGVLCLLEQAIDSGMALVLAEDEFVDSDLVYQKCVAHSKSIPRGLVFKPTQSKSSARRNGQDKHVRTKKHLVENKVFSSHVEKKDNAKGGLAMQKNGHAQEFLSDVVPQGTLRVDELAKLLA</sequence>
<dbReference type="InterPro" id="IPR001890">
    <property type="entry name" value="RNA-binding_CRM"/>
</dbReference>
<dbReference type="GO" id="GO:0006397">
    <property type="term" value="P:mRNA processing"/>
    <property type="evidence" value="ECO:0007669"/>
    <property type="project" value="UniProtKB-KW"/>
</dbReference>
<dbReference type="Pfam" id="PF01985">
    <property type="entry name" value="CRS1_YhbY"/>
    <property type="match status" value="2"/>
</dbReference>